<evidence type="ECO:0000256" key="5">
    <source>
        <dbReference type="PROSITE-ProRule" id="PRU01353"/>
    </source>
</evidence>
<keyword evidence="3" id="KW-1015">Disulfide bond</keyword>
<dbReference type="AlphaFoldDB" id="A0A1H5MN89"/>
<dbReference type="InterPro" id="IPR006558">
    <property type="entry name" value="LamG-like"/>
</dbReference>
<dbReference type="InterPro" id="IPR015882">
    <property type="entry name" value="HEX_bac_N"/>
</dbReference>
<dbReference type="PROSITE" id="PS52009">
    <property type="entry name" value="GH84"/>
    <property type="match status" value="1"/>
</dbReference>
<evidence type="ECO:0000313" key="7">
    <source>
        <dbReference type="EMBL" id="SEE90819.1"/>
    </source>
</evidence>
<dbReference type="Gene3D" id="3.30.379.10">
    <property type="entry name" value="Chitobiase/beta-hexosaminidase domain 2-like"/>
    <property type="match status" value="1"/>
</dbReference>
<evidence type="ECO:0000256" key="2">
    <source>
        <dbReference type="ARBA" id="ARBA00022801"/>
    </source>
</evidence>
<keyword evidence="2 5" id="KW-0378">Hydrolase</keyword>
<protein>
    <submittedName>
        <fullName evidence="7">Hyaluronoglucosaminidase</fullName>
    </submittedName>
</protein>
<feature type="active site" description="Proton donor" evidence="5">
    <location>
        <position position="318"/>
    </location>
</feature>
<dbReference type="Pfam" id="PF02838">
    <property type="entry name" value="Glyco_hydro_20b"/>
    <property type="match status" value="1"/>
</dbReference>
<accession>A0A1H5MN89</accession>
<dbReference type="Pfam" id="PF13385">
    <property type="entry name" value="Laminin_G_3"/>
    <property type="match status" value="1"/>
</dbReference>
<evidence type="ECO:0000256" key="4">
    <source>
        <dbReference type="ARBA" id="ARBA00023295"/>
    </source>
</evidence>
<dbReference type="EMBL" id="FNUC01000003">
    <property type="protein sequence ID" value="SEE90819.1"/>
    <property type="molecule type" value="Genomic_DNA"/>
</dbReference>
<dbReference type="PANTHER" id="PTHR13170">
    <property type="entry name" value="O-GLCNACASE"/>
    <property type="match status" value="1"/>
</dbReference>
<dbReference type="SUPFAM" id="SSF55545">
    <property type="entry name" value="beta-N-acetylhexosaminidase-like domain"/>
    <property type="match status" value="1"/>
</dbReference>
<dbReference type="GO" id="GO:0015929">
    <property type="term" value="F:hexosaminidase activity"/>
    <property type="evidence" value="ECO:0007669"/>
    <property type="project" value="UniProtKB-ARBA"/>
</dbReference>
<dbReference type="InterPro" id="IPR049019">
    <property type="entry name" value="NagJ-like_helical"/>
</dbReference>
<dbReference type="InterPro" id="IPR029018">
    <property type="entry name" value="Hex-like_dom2"/>
</dbReference>
<dbReference type="SUPFAM" id="SSF49899">
    <property type="entry name" value="Concanavalin A-like lectins/glucanases"/>
    <property type="match status" value="1"/>
</dbReference>
<dbReference type="InterPro" id="IPR051822">
    <property type="entry name" value="Glycosyl_Hydrolase_84"/>
</dbReference>
<dbReference type="Gene3D" id="1.20.58.460">
    <property type="entry name" value="Hyaluronidase post-catalytic domain-like"/>
    <property type="match status" value="1"/>
</dbReference>
<name>A0A1H5MN89_9ACTN</name>
<dbReference type="InterPro" id="IPR017853">
    <property type="entry name" value="GH"/>
</dbReference>
<evidence type="ECO:0000256" key="1">
    <source>
        <dbReference type="ARBA" id="ARBA00022729"/>
    </source>
</evidence>
<evidence type="ECO:0000256" key="3">
    <source>
        <dbReference type="ARBA" id="ARBA00023157"/>
    </source>
</evidence>
<dbReference type="Gene3D" id="2.60.120.200">
    <property type="match status" value="1"/>
</dbReference>
<dbReference type="SMART" id="SM00560">
    <property type="entry name" value="LamGL"/>
    <property type="match status" value="1"/>
</dbReference>
<dbReference type="Gene3D" id="3.20.20.80">
    <property type="entry name" value="Glycosidases"/>
    <property type="match status" value="1"/>
</dbReference>
<dbReference type="Pfam" id="PF10633">
    <property type="entry name" value="NPCBM_assoc"/>
    <property type="match status" value="1"/>
</dbReference>
<evidence type="ECO:0000259" key="6">
    <source>
        <dbReference type="PROSITE" id="PS52009"/>
    </source>
</evidence>
<keyword evidence="8" id="KW-1185">Reference proteome</keyword>
<dbReference type="SUPFAM" id="SSF51445">
    <property type="entry name" value="(Trans)glycosidases"/>
    <property type="match status" value="1"/>
</dbReference>
<reference evidence="8" key="1">
    <citation type="submission" date="2016-10" db="EMBL/GenBank/DDBJ databases">
        <authorList>
            <person name="Varghese N."/>
            <person name="Submissions S."/>
        </authorList>
    </citation>
    <scope>NUCLEOTIDE SEQUENCE [LARGE SCALE GENOMIC DNA]</scope>
    <source>
        <strain evidence="8">DSM 45237</strain>
    </source>
</reference>
<dbReference type="STRING" id="561176.SAMN04488561_3296"/>
<keyword evidence="4 5" id="KW-0326">Glycosidase</keyword>
<dbReference type="InterPro" id="IPR013320">
    <property type="entry name" value="ConA-like_dom_sf"/>
</dbReference>
<dbReference type="RefSeq" id="WP_083288669.1">
    <property type="nucleotide sequence ID" value="NZ_FNUC01000003.1"/>
</dbReference>
<dbReference type="InterPro" id="IPR013783">
    <property type="entry name" value="Ig-like_fold"/>
</dbReference>
<dbReference type="Gene3D" id="2.60.40.10">
    <property type="entry name" value="Immunoglobulins"/>
    <property type="match status" value="1"/>
</dbReference>
<gene>
    <name evidence="7" type="ORF">SAMN04488561_3296</name>
</gene>
<dbReference type="Proteomes" id="UP000181980">
    <property type="component" value="Unassembled WGS sequence"/>
</dbReference>
<dbReference type="InterPro" id="IPR018905">
    <property type="entry name" value="A-galactase_NEW3"/>
</dbReference>
<evidence type="ECO:0000313" key="8">
    <source>
        <dbReference type="Proteomes" id="UP000181980"/>
    </source>
</evidence>
<dbReference type="Pfam" id="PF07555">
    <property type="entry name" value="NAGidase"/>
    <property type="match status" value="1"/>
</dbReference>
<dbReference type="Pfam" id="PF21774">
    <property type="entry name" value="NagJ_C"/>
    <property type="match status" value="1"/>
</dbReference>
<dbReference type="PANTHER" id="PTHR13170:SF16">
    <property type="entry name" value="PROTEIN O-GLCNACASE"/>
    <property type="match status" value="1"/>
</dbReference>
<dbReference type="GO" id="GO:0005975">
    <property type="term" value="P:carbohydrate metabolic process"/>
    <property type="evidence" value="ECO:0007669"/>
    <property type="project" value="UniProtKB-ARBA"/>
</dbReference>
<dbReference type="SUPFAM" id="SSF140657">
    <property type="entry name" value="Hyaluronidase post-catalytic domain-like"/>
    <property type="match status" value="1"/>
</dbReference>
<keyword evidence="1" id="KW-0732">Signal</keyword>
<dbReference type="GO" id="GO:1901135">
    <property type="term" value="P:carbohydrate derivative metabolic process"/>
    <property type="evidence" value="ECO:0007669"/>
    <property type="project" value="UniProtKB-ARBA"/>
</dbReference>
<feature type="domain" description="GH84" evidence="6">
    <location>
        <begin position="197"/>
        <end position="484"/>
    </location>
</feature>
<dbReference type="OrthoDB" id="9760892at2"/>
<organism evidence="7 8">
    <name type="scientific">Jiangella alba</name>
    <dbReference type="NCBI Taxonomy" id="561176"/>
    <lineage>
        <taxon>Bacteria</taxon>
        <taxon>Bacillati</taxon>
        <taxon>Actinomycetota</taxon>
        <taxon>Actinomycetes</taxon>
        <taxon>Jiangellales</taxon>
        <taxon>Jiangellaceae</taxon>
        <taxon>Jiangella</taxon>
    </lineage>
</organism>
<dbReference type="InterPro" id="IPR011496">
    <property type="entry name" value="O-GlcNAcase_cat"/>
</dbReference>
<comment type="similarity">
    <text evidence="5">Belongs to the glycosyl hydrolase 84 family.</text>
</comment>
<proteinExistence type="inferred from homology"/>
<sequence length="1108" mass="118653">MTHPLSLRRWRRRVIGAVAGVAVLAISLTPVSAGGERTTEPADPGSSILPMPQEAGSRAGSIVLTGEIPVVAGDAADPAALRALEELFGEYGLTMRVASEADAGTRRPVVVLGGPDETPASVDALRALDVDGPEGLPAEGYVLVAGRDAGGRSRIVLSGVDGAGTFYAVQSLRQLLAESGAGARVDGVEIRDWPAYGIRGGMESFYGPVWTQEDRRSQIEFLARHKMNQFFFGPADDLRTGSDWALPYEAEELVRLKEIVDLARASHVDFVYRVSPEAPMAPSRGICHVRASDREKLLARFDQLWDIGVRSFVIAWDDVSGNFACEDDRAAYGGDVSPLAAAQADVTNFVQREFVETHPGASRLVTVPTEYWGTSQTTYRDRFDELLSTEVDIYWTGPAVVSPTITSDDLAAAQDAFPRHRIMIWDNYPVNDYASNRLLLGPLVNRDPAMADDVIGISFNELVRNQQVSQIPLGTQADYSWNPDDYDPERSWTHTLRILGEDAYPELRLFAENNRASLLDPTERPELAALVEELISAYTEGRPVDDVLDRLDEQLRRLENLPARLRARLDDELMLSQTGPWLDRIGVTGEAGRAALDLLRAQDSGKSEAAWLARREQARARGILDGTWHQIAPGPIDRLLDFAARQSDSYIGTHWYGDLGTPAGAPSAADGSSLANLTDSRNDTAYVAAGRPQPGDAVTVPITQPHPLESVTVVQDAGAPADGMVQALVGDRWTDLGPLGDGFTTVPGQGLEASAVRISWAAGSSEPRIYEVVPHYSDVLSGRVRLDPPGARIAAGSTKRFDVELEVFADDALTGEVSATGPDGWTLDPADRRVRLRPDGRTIVARVPVDVTVPAGTEDGRHQVEVTFRSGDATPRTVSVPVLVGDTNYPDLVGVAGPVGYWRLGDSVGSDVAVDTSPTGQNGSYLDGAEPGAAGALADDTSADLAAGYVGVPRTERTDLTGPFTLEAWVKLDTIVASPGQAIIESYTGPAVNGFALRVDNGVAQAWTLGSPGQGYGVVTGRTRLTVDDWHHVAAVYDGSQLTVYLDGVADGSVATSISPGSGSATIKLGGRGDDSFQRLRGDLDEVAIYDRALSAQEIQEHYLTGVG</sequence>